<dbReference type="EMBL" id="SDOV01000001">
    <property type="protein sequence ID" value="KAH7644493.1"/>
    <property type="molecule type" value="Genomic_DNA"/>
</dbReference>
<evidence type="ECO:0000313" key="5">
    <source>
        <dbReference type="EMBL" id="KAH9511497.1"/>
    </source>
</evidence>
<feature type="region of interest" description="Disordered" evidence="1">
    <location>
        <begin position="291"/>
        <end position="312"/>
    </location>
</feature>
<keyword evidence="2" id="KW-0812">Transmembrane</keyword>
<dbReference type="Proteomes" id="UP000790347">
    <property type="component" value="Unassembled WGS sequence"/>
</dbReference>
<name>A0A922HZ17_DERFA</name>
<feature type="compositionally biased region" description="Polar residues" evidence="1">
    <location>
        <begin position="768"/>
        <end position="779"/>
    </location>
</feature>
<sequence length="779" mass="90577">MFWLTFLAIFSSINLAIIVVDARCGYPELPYQARLIEINSEQQPQQQHYDNVQIAKKHQQQLLNENNEEDDVFDNWNYFEEKQLMKVICQKGPIGYERKSNIMTQNDKKSSPSLMSFDSHVLIQCLYNRWNTSKLFCMETMDPNKFNVTRHYHHNNRSADNSQSVDEPINFMLNPHSIIGNETKNPPTCIELNANNTHPNELIEFQVKFIEQNRHRRFVPRIILIIRHDSINNIDYQQQQQQNNDSQSNHHMNSEDHGIEIEEQHKQQFIDFVRWNNQHDLNDSLRNSQNYYQYNKDDDDNKQQQQQRLKNHRWNEKEKILVTKFARLALSIQMSTTMDKIKDHKDCYFNDNIIIGNHLVNVTTEFLMFDCPINYGNNDVVDVDNSFNIHINIEPIHGSAKSLIESIKICGFQAFSIADEQCGQPLIPIYGLVTQIERSNTNLVAQYSCIQGYRIANMKNELKIGLNVDHNVNNNDYQLQYYADNGNNQLNNEEIDSLNGNNISSNDVTMERTCDRRTHKWTPDFNDVLCVPKYWCRNPPPMPDPTKFLFEYSKLDNLNRAIADSSMATLRCIMVTHNVMPFTIYRCGKSGEWIKVGKIANYTEPEPDCVPSKYRTGLPSPSSGGRYYRGYRRYYYRYYPPQSSSNMNTVLWGHKLTDNKYLTYYGGAGIAILFLASFIILIHVRRMAKKMSTQMREQTYMSMEKSNNDAFMSMVSDNQMDHTGNPPDYYSETNFFDANTMYSNDLPPPATPISMPVSGGGGGKSSKNDLSSNFDSIKF</sequence>
<evidence type="ECO:0000256" key="3">
    <source>
        <dbReference type="SAM" id="SignalP"/>
    </source>
</evidence>
<feature type="transmembrane region" description="Helical" evidence="2">
    <location>
        <begin position="664"/>
        <end position="684"/>
    </location>
</feature>
<dbReference type="EMBL" id="ASGP02000004">
    <property type="protein sequence ID" value="KAH9511497.1"/>
    <property type="molecule type" value="Genomic_DNA"/>
</dbReference>
<protein>
    <submittedName>
        <fullName evidence="5">Uncharacterized protein</fullName>
    </submittedName>
</protein>
<evidence type="ECO:0000313" key="6">
    <source>
        <dbReference type="Proteomes" id="UP000790347"/>
    </source>
</evidence>
<evidence type="ECO:0000313" key="4">
    <source>
        <dbReference type="EMBL" id="KAH7644493.1"/>
    </source>
</evidence>
<reference evidence="4" key="3">
    <citation type="journal article" date="2021" name="World Allergy Organ. J.">
        <title>Chromosome-level assembly of Dermatophagoides farinae genome and transcriptome reveals two novel allergens Der f 37 and Der f 39.</title>
        <authorList>
            <person name="Chen J."/>
            <person name="Cai Z."/>
            <person name="Fan D."/>
            <person name="Hu J."/>
            <person name="Hou Y."/>
            <person name="He Y."/>
            <person name="Zhang Z."/>
            <person name="Zhao Z."/>
            <person name="Gao P."/>
            <person name="Hu W."/>
            <person name="Sun J."/>
            <person name="Li J."/>
            <person name="Ji K."/>
        </authorList>
    </citation>
    <scope>NUCLEOTIDE SEQUENCE</scope>
    <source>
        <strain evidence="4">JKM2019</strain>
    </source>
</reference>
<dbReference type="AlphaFoldDB" id="A0A922HZ17"/>
<keyword evidence="6" id="KW-1185">Reference proteome</keyword>
<gene>
    <name evidence="5" type="ORF">DERF_009953</name>
    <name evidence="4" type="ORF">HUG17_0031</name>
</gene>
<reference evidence="5" key="1">
    <citation type="submission" date="2013-05" db="EMBL/GenBank/DDBJ databases">
        <authorList>
            <person name="Yim A.K.Y."/>
            <person name="Chan T.F."/>
            <person name="Ji K.M."/>
            <person name="Liu X.Y."/>
            <person name="Zhou J.W."/>
            <person name="Li R.Q."/>
            <person name="Yang K.Y."/>
            <person name="Li J."/>
            <person name="Li M."/>
            <person name="Law P.T.W."/>
            <person name="Wu Y.L."/>
            <person name="Cai Z.L."/>
            <person name="Qin H."/>
            <person name="Bao Y."/>
            <person name="Leung R.K.K."/>
            <person name="Ng P.K.S."/>
            <person name="Zou J."/>
            <person name="Zhong X.J."/>
            <person name="Ran P.X."/>
            <person name="Zhong N.S."/>
            <person name="Liu Z.G."/>
            <person name="Tsui S.K.W."/>
        </authorList>
    </citation>
    <scope>NUCLEOTIDE SEQUENCE</scope>
    <source>
        <strain evidence="5">Derf</strain>
        <tissue evidence="5">Whole organism</tissue>
    </source>
</reference>
<evidence type="ECO:0000256" key="2">
    <source>
        <dbReference type="SAM" id="Phobius"/>
    </source>
</evidence>
<comment type="caution">
    <text evidence="5">The sequence shown here is derived from an EMBL/GenBank/DDBJ whole genome shotgun (WGS) entry which is preliminary data.</text>
</comment>
<dbReference type="Proteomes" id="UP000828236">
    <property type="component" value="Unassembled WGS sequence"/>
</dbReference>
<keyword evidence="2" id="KW-1133">Transmembrane helix</keyword>
<accession>A0A922HZ17</accession>
<keyword evidence="2" id="KW-0472">Membrane</keyword>
<evidence type="ECO:0000256" key="1">
    <source>
        <dbReference type="SAM" id="MobiDB-lite"/>
    </source>
</evidence>
<feature type="chain" id="PRO_5038276920" evidence="3">
    <location>
        <begin position="23"/>
        <end position="779"/>
    </location>
</feature>
<reference evidence="4" key="2">
    <citation type="submission" date="2020-06" db="EMBL/GenBank/DDBJ databases">
        <authorList>
            <person name="Ji K."/>
            <person name="Li J."/>
        </authorList>
    </citation>
    <scope>NUCLEOTIDE SEQUENCE</scope>
    <source>
        <strain evidence="4">JKM2019</strain>
        <tissue evidence="4">Whole body</tissue>
    </source>
</reference>
<keyword evidence="3" id="KW-0732">Signal</keyword>
<proteinExistence type="predicted"/>
<feature type="region of interest" description="Disordered" evidence="1">
    <location>
        <begin position="747"/>
        <end position="779"/>
    </location>
</feature>
<organism evidence="5 6">
    <name type="scientific">Dermatophagoides farinae</name>
    <name type="common">American house dust mite</name>
    <dbReference type="NCBI Taxonomy" id="6954"/>
    <lineage>
        <taxon>Eukaryota</taxon>
        <taxon>Metazoa</taxon>
        <taxon>Ecdysozoa</taxon>
        <taxon>Arthropoda</taxon>
        <taxon>Chelicerata</taxon>
        <taxon>Arachnida</taxon>
        <taxon>Acari</taxon>
        <taxon>Acariformes</taxon>
        <taxon>Sarcoptiformes</taxon>
        <taxon>Astigmata</taxon>
        <taxon>Psoroptidia</taxon>
        <taxon>Analgoidea</taxon>
        <taxon>Pyroglyphidae</taxon>
        <taxon>Dermatophagoidinae</taxon>
        <taxon>Dermatophagoides</taxon>
    </lineage>
</organism>
<reference evidence="5" key="4">
    <citation type="journal article" date="2022" name="Res Sq">
        <title>Comparative Genomics Reveals Insights into the Divergent Evolution of Astigmatic Mites and Household Pest Adaptations.</title>
        <authorList>
            <person name="Xiong Q."/>
            <person name="Wan A.T.-Y."/>
            <person name="Liu X.-Y."/>
            <person name="Fung C.S.-H."/>
            <person name="Xiao X."/>
            <person name="Malainual N."/>
            <person name="Hou J."/>
            <person name="Wang L."/>
            <person name="Wang M."/>
            <person name="Yang K."/>
            <person name="Cui Y."/>
            <person name="Leung E."/>
            <person name="Nong W."/>
            <person name="Shin S.-K."/>
            <person name="Au S."/>
            <person name="Jeong K.Y."/>
            <person name="Chew F.T."/>
            <person name="Hui J."/>
            <person name="Leung T.F."/>
            <person name="Tungtrongchitr A."/>
            <person name="Zhong N."/>
            <person name="Liu Z."/>
            <person name="Tsui S."/>
        </authorList>
    </citation>
    <scope>NUCLEOTIDE SEQUENCE</scope>
    <source>
        <strain evidence="5">Derf</strain>
        <tissue evidence="5">Whole organism</tissue>
    </source>
</reference>
<feature type="signal peptide" evidence="3">
    <location>
        <begin position="1"/>
        <end position="22"/>
    </location>
</feature>